<organism evidence="2 3">
    <name type="scientific">Actinomycetospora straminea</name>
    <dbReference type="NCBI Taxonomy" id="663607"/>
    <lineage>
        <taxon>Bacteria</taxon>
        <taxon>Bacillati</taxon>
        <taxon>Actinomycetota</taxon>
        <taxon>Actinomycetes</taxon>
        <taxon>Pseudonocardiales</taxon>
        <taxon>Pseudonocardiaceae</taxon>
        <taxon>Actinomycetospora</taxon>
    </lineage>
</organism>
<keyword evidence="1" id="KW-0472">Membrane</keyword>
<protein>
    <submittedName>
        <fullName evidence="2">Uncharacterized protein</fullName>
    </submittedName>
</protein>
<dbReference type="EMBL" id="BAABHQ010000020">
    <property type="protein sequence ID" value="GAA4891239.1"/>
    <property type="molecule type" value="Genomic_DNA"/>
</dbReference>
<gene>
    <name evidence="2" type="ORF">GCM10023203_51030</name>
</gene>
<evidence type="ECO:0000256" key="1">
    <source>
        <dbReference type="SAM" id="Phobius"/>
    </source>
</evidence>
<proteinExistence type="predicted"/>
<accession>A0ABP9F3C1</accession>
<dbReference type="RefSeq" id="WP_274231427.1">
    <property type="nucleotide sequence ID" value="NZ_BAABHQ010000020.1"/>
</dbReference>
<keyword evidence="3" id="KW-1185">Reference proteome</keyword>
<evidence type="ECO:0000313" key="3">
    <source>
        <dbReference type="Proteomes" id="UP001500457"/>
    </source>
</evidence>
<sequence>MTSTQDRSANGRTRTVLAIVAAVVIVVVLLFALALTGVASSLFARQVDRTVRTDVDASGLVASLTTYRDSFRGGTLAAGRVNLGVQIDQTAVKGGDPAAQPATIVLRSYSCPGANSPASPARLTITGADPAHVRVRPAGEGGGVALTGAFEITAVQPIAPGVPECRIDLAAR</sequence>
<comment type="caution">
    <text evidence="2">The sequence shown here is derived from an EMBL/GenBank/DDBJ whole genome shotgun (WGS) entry which is preliminary data.</text>
</comment>
<dbReference type="Proteomes" id="UP001500457">
    <property type="component" value="Unassembled WGS sequence"/>
</dbReference>
<keyword evidence="1" id="KW-0812">Transmembrane</keyword>
<name>A0ABP9F3C1_9PSEU</name>
<keyword evidence="1" id="KW-1133">Transmembrane helix</keyword>
<feature type="transmembrane region" description="Helical" evidence="1">
    <location>
        <begin position="16"/>
        <end position="43"/>
    </location>
</feature>
<evidence type="ECO:0000313" key="2">
    <source>
        <dbReference type="EMBL" id="GAA4891239.1"/>
    </source>
</evidence>
<reference evidence="3" key="1">
    <citation type="journal article" date="2019" name="Int. J. Syst. Evol. Microbiol.">
        <title>The Global Catalogue of Microorganisms (GCM) 10K type strain sequencing project: providing services to taxonomists for standard genome sequencing and annotation.</title>
        <authorList>
            <consortium name="The Broad Institute Genomics Platform"/>
            <consortium name="The Broad Institute Genome Sequencing Center for Infectious Disease"/>
            <person name="Wu L."/>
            <person name="Ma J."/>
        </authorList>
    </citation>
    <scope>NUCLEOTIDE SEQUENCE [LARGE SCALE GENOMIC DNA]</scope>
    <source>
        <strain evidence="3">JCM 17983</strain>
    </source>
</reference>